<keyword evidence="2" id="KW-0472">Membrane</keyword>
<feature type="compositionally biased region" description="Low complexity" evidence="1">
    <location>
        <begin position="77"/>
        <end position="89"/>
    </location>
</feature>
<feature type="transmembrane region" description="Helical" evidence="2">
    <location>
        <begin position="109"/>
        <end position="132"/>
    </location>
</feature>
<keyword evidence="2" id="KW-0812">Transmembrane</keyword>
<evidence type="ECO:0000256" key="2">
    <source>
        <dbReference type="SAM" id="Phobius"/>
    </source>
</evidence>
<name>A0A9P8JFC8_AURME</name>
<evidence type="ECO:0000313" key="4">
    <source>
        <dbReference type="Proteomes" id="UP000779574"/>
    </source>
</evidence>
<dbReference type="EMBL" id="JAHFXF010000019">
    <property type="protein sequence ID" value="KAG9700246.1"/>
    <property type="molecule type" value="Genomic_DNA"/>
</dbReference>
<dbReference type="Proteomes" id="UP000779574">
    <property type="component" value="Unassembled WGS sequence"/>
</dbReference>
<feature type="non-terminal residue" evidence="3">
    <location>
        <position position="206"/>
    </location>
</feature>
<feature type="compositionally biased region" description="Low complexity" evidence="1">
    <location>
        <begin position="42"/>
        <end position="51"/>
    </location>
</feature>
<protein>
    <submittedName>
        <fullName evidence="3">Uncharacterized protein</fullName>
    </submittedName>
</protein>
<evidence type="ECO:0000313" key="3">
    <source>
        <dbReference type="EMBL" id="KAG9700246.1"/>
    </source>
</evidence>
<keyword evidence="2" id="KW-1133">Transmembrane helix</keyword>
<evidence type="ECO:0000256" key="1">
    <source>
        <dbReference type="SAM" id="MobiDB-lite"/>
    </source>
</evidence>
<dbReference type="AlphaFoldDB" id="A0A9P8JFC8"/>
<comment type="caution">
    <text evidence="3">The sequence shown here is derived from an EMBL/GenBank/DDBJ whole genome shotgun (WGS) entry which is preliminary data.</text>
</comment>
<organism evidence="3 4">
    <name type="scientific">Aureobasidium melanogenum</name>
    <name type="common">Aureobasidium pullulans var. melanogenum</name>
    <dbReference type="NCBI Taxonomy" id="46634"/>
    <lineage>
        <taxon>Eukaryota</taxon>
        <taxon>Fungi</taxon>
        <taxon>Dikarya</taxon>
        <taxon>Ascomycota</taxon>
        <taxon>Pezizomycotina</taxon>
        <taxon>Dothideomycetes</taxon>
        <taxon>Dothideomycetidae</taxon>
        <taxon>Dothideales</taxon>
        <taxon>Saccotheciaceae</taxon>
        <taxon>Aureobasidium</taxon>
    </lineage>
</organism>
<sequence length="206" mass="22770">MAECDQPPAYPTHAAIPPSNEATTAPAYTPRYPSFDENDDTLPLQPSRSLPPSRPLQRPDRLELTNQSTSTTINIGQAAQTQTQAPGTPDNTTTESTKKFHKPDTCDKMIGLFFFSFFVALLITMIYSASFLKRDSDAFKENSRVYEELRHEMSQTQKTVTATLTAVIRESKATVTEMVTETITQTVNGALSARDVWVTSTGSARK</sequence>
<dbReference type="OrthoDB" id="3933384at2759"/>
<reference evidence="3" key="2">
    <citation type="submission" date="2021-08" db="EMBL/GenBank/DDBJ databases">
        <authorList>
            <person name="Gostincar C."/>
            <person name="Sun X."/>
            <person name="Song Z."/>
            <person name="Gunde-Cimerman N."/>
        </authorList>
    </citation>
    <scope>NUCLEOTIDE SEQUENCE</scope>
    <source>
        <strain evidence="3">EXF-9911</strain>
    </source>
</reference>
<reference evidence="3" key="1">
    <citation type="journal article" date="2021" name="J Fungi (Basel)">
        <title>Virulence traits and population genomics of the black yeast Aureobasidium melanogenum.</title>
        <authorList>
            <person name="Cernosa A."/>
            <person name="Sun X."/>
            <person name="Gostincar C."/>
            <person name="Fang C."/>
            <person name="Gunde-Cimerman N."/>
            <person name="Song Z."/>
        </authorList>
    </citation>
    <scope>NUCLEOTIDE SEQUENCE</scope>
    <source>
        <strain evidence="3">EXF-9911</strain>
    </source>
</reference>
<accession>A0A9P8JFC8</accession>
<gene>
    <name evidence="3" type="ORF">KCU76_g923</name>
</gene>
<feature type="region of interest" description="Disordered" evidence="1">
    <location>
        <begin position="77"/>
        <end position="101"/>
    </location>
</feature>
<proteinExistence type="predicted"/>
<feature type="region of interest" description="Disordered" evidence="1">
    <location>
        <begin position="1"/>
        <end position="60"/>
    </location>
</feature>